<evidence type="ECO:0000256" key="2">
    <source>
        <dbReference type="ARBA" id="ARBA00023122"/>
    </source>
</evidence>
<feature type="compositionally biased region" description="Low complexity" evidence="3">
    <location>
        <begin position="109"/>
        <end position="124"/>
    </location>
</feature>
<dbReference type="GO" id="GO:0005737">
    <property type="term" value="C:cytoplasm"/>
    <property type="evidence" value="ECO:0007669"/>
    <property type="project" value="TreeGrafter"/>
</dbReference>
<gene>
    <name evidence="4" type="ORF">Cni_G17007</name>
</gene>
<dbReference type="InterPro" id="IPR050511">
    <property type="entry name" value="AMPK_gamma/SDS23_families"/>
</dbReference>
<evidence type="ECO:0000256" key="1">
    <source>
        <dbReference type="ARBA" id="ARBA00022737"/>
    </source>
</evidence>
<sequence>MAVSLLRAREVSDLCIGKPAVRSISLSSTVGDALHALRNGVGEDHLAIWPTDGSKKTCVRKVCMVDVLCYLCSEESIAAQGAALGAPVSTLLPPAAAAPLVRRVEPNSRRTSSASSSTPSRYSPASFLSVADLGLVRPVALAVRPQDPALSALPLIRTALADQTSVAVVDDEGRLVGEISPATLANCDGCVAAALAVLSAGDLMAYLDCCGALPDSAVSSIKAQLREKELFGKRPICDALDVYGPRSARERVRGGYHRHRDRRRHHAGVPEARAA</sequence>
<dbReference type="PANTHER" id="PTHR13780">
    <property type="entry name" value="AMP-ACTIVATED PROTEIN KINASE, GAMMA REGULATORY SUBUNIT"/>
    <property type="match status" value="1"/>
</dbReference>
<feature type="compositionally biased region" description="Basic residues" evidence="3">
    <location>
        <begin position="254"/>
        <end position="267"/>
    </location>
</feature>
<dbReference type="PANTHER" id="PTHR13780:SF128">
    <property type="entry name" value="CBS DOMAIN-CONTAINING PROTEIN"/>
    <property type="match status" value="1"/>
</dbReference>
<dbReference type="Proteomes" id="UP001327560">
    <property type="component" value="Chromosome 5"/>
</dbReference>
<reference evidence="4 5" key="1">
    <citation type="submission" date="2023-10" db="EMBL/GenBank/DDBJ databases">
        <title>Chromosome-scale genome assembly provides insights into flower coloration mechanisms of Canna indica.</title>
        <authorList>
            <person name="Li C."/>
        </authorList>
    </citation>
    <scope>NUCLEOTIDE SEQUENCE [LARGE SCALE GENOMIC DNA]</scope>
    <source>
        <tissue evidence="4">Flower</tissue>
    </source>
</reference>
<dbReference type="AlphaFoldDB" id="A0AAQ3KIL1"/>
<feature type="region of interest" description="Disordered" evidence="3">
    <location>
        <begin position="102"/>
        <end position="124"/>
    </location>
</feature>
<evidence type="ECO:0000256" key="3">
    <source>
        <dbReference type="SAM" id="MobiDB-lite"/>
    </source>
</evidence>
<dbReference type="EMBL" id="CP136894">
    <property type="protein sequence ID" value="WOL08255.1"/>
    <property type="molecule type" value="Genomic_DNA"/>
</dbReference>
<keyword evidence="2" id="KW-0129">CBS domain</keyword>
<dbReference type="GO" id="GO:0005634">
    <property type="term" value="C:nucleus"/>
    <property type="evidence" value="ECO:0007669"/>
    <property type="project" value="TreeGrafter"/>
</dbReference>
<name>A0AAQ3KIL1_9LILI</name>
<feature type="region of interest" description="Disordered" evidence="3">
    <location>
        <begin position="251"/>
        <end position="275"/>
    </location>
</feature>
<keyword evidence="1" id="KW-0677">Repeat</keyword>
<accession>A0AAQ3KIL1</accession>
<proteinExistence type="predicted"/>
<evidence type="ECO:0000313" key="4">
    <source>
        <dbReference type="EMBL" id="WOL08255.1"/>
    </source>
</evidence>
<protein>
    <submittedName>
        <fullName evidence="4">CBS domain-containing protein CBSX5-like</fullName>
    </submittedName>
</protein>
<evidence type="ECO:0000313" key="5">
    <source>
        <dbReference type="Proteomes" id="UP001327560"/>
    </source>
</evidence>
<organism evidence="4 5">
    <name type="scientific">Canna indica</name>
    <name type="common">Indian-shot</name>
    <dbReference type="NCBI Taxonomy" id="4628"/>
    <lineage>
        <taxon>Eukaryota</taxon>
        <taxon>Viridiplantae</taxon>
        <taxon>Streptophyta</taxon>
        <taxon>Embryophyta</taxon>
        <taxon>Tracheophyta</taxon>
        <taxon>Spermatophyta</taxon>
        <taxon>Magnoliopsida</taxon>
        <taxon>Liliopsida</taxon>
        <taxon>Zingiberales</taxon>
        <taxon>Cannaceae</taxon>
        <taxon>Canna</taxon>
    </lineage>
</organism>
<keyword evidence="5" id="KW-1185">Reference proteome</keyword>